<evidence type="ECO:0000256" key="1">
    <source>
        <dbReference type="ARBA" id="ARBA00023012"/>
    </source>
</evidence>
<dbReference type="Gene3D" id="1.20.120.160">
    <property type="entry name" value="HPT domain"/>
    <property type="match status" value="2"/>
</dbReference>
<dbReference type="OrthoDB" id="5913787at2"/>
<organism evidence="6 7">
    <name type="scientific">Photobacterium sanctipauli</name>
    <dbReference type="NCBI Taxonomy" id="1342794"/>
    <lineage>
        <taxon>Bacteria</taxon>
        <taxon>Pseudomonadati</taxon>
        <taxon>Pseudomonadota</taxon>
        <taxon>Gammaproteobacteria</taxon>
        <taxon>Vibrionales</taxon>
        <taxon>Vibrionaceae</taxon>
        <taxon>Photobacterium</taxon>
    </lineage>
</organism>
<dbReference type="InterPro" id="IPR008207">
    <property type="entry name" value="Sig_transdc_His_kin_Hpt_dom"/>
</dbReference>
<evidence type="ECO:0000256" key="4">
    <source>
        <dbReference type="SAM" id="SignalP"/>
    </source>
</evidence>
<reference evidence="6 7" key="1">
    <citation type="submission" date="2018-01" db="EMBL/GenBank/DDBJ databases">
        <title>Whole genome sequencing of Histamine producing bacteria.</title>
        <authorList>
            <person name="Butler K."/>
        </authorList>
    </citation>
    <scope>NUCLEOTIDE SEQUENCE [LARGE SCALE GENOMIC DNA]</scope>
    <source>
        <strain evidence="6 7">DSM 100436</strain>
    </source>
</reference>
<keyword evidence="4" id="KW-0732">Signal</keyword>
<feature type="region of interest" description="Disordered" evidence="3">
    <location>
        <begin position="52"/>
        <end position="71"/>
    </location>
</feature>
<dbReference type="SUPFAM" id="SSF47226">
    <property type="entry name" value="Histidine-containing phosphotransfer domain, HPT domain"/>
    <property type="match status" value="2"/>
</dbReference>
<gene>
    <name evidence="6" type="ORF">C9I98_03585</name>
</gene>
<feature type="modified residue" description="Phosphohistidine" evidence="2">
    <location>
        <position position="349"/>
    </location>
</feature>
<feature type="domain" description="HPt" evidence="5">
    <location>
        <begin position="309"/>
        <end position="406"/>
    </location>
</feature>
<dbReference type="InterPro" id="IPR036641">
    <property type="entry name" value="HPT_dom_sf"/>
</dbReference>
<dbReference type="GO" id="GO:0000160">
    <property type="term" value="P:phosphorelay signal transduction system"/>
    <property type="evidence" value="ECO:0007669"/>
    <property type="project" value="UniProtKB-KW"/>
</dbReference>
<evidence type="ECO:0000313" key="7">
    <source>
        <dbReference type="Proteomes" id="UP000241771"/>
    </source>
</evidence>
<feature type="domain" description="HPt" evidence="5">
    <location>
        <begin position="144"/>
        <end position="244"/>
    </location>
</feature>
<evidence type="ECO:0000256" key="2">
    <source>
        <dbReference type="PROSITE-ProRule" id="PRU00110"/>
    </source>
</evidence>
<dbReference type="AlphaFoldDB" id="A0A2T3NXM4"/>
<dbReference type="Proteomes" id="UP000241771">
    <property type="component" value="Unassembled WGS sequence"/>
</dbReference>
<keyword evidence="2" id="KW-0597">Phosphoprotein</keyword>
<dbReference type="PROSITE" id="PS50894">
    <property type="entry name" value="HPT"/>
    <property type="match status" value="2"/>
</dbReference>
<comment type="caution">
    <text evidence="6">The sequence shown here is derived from an EMBL/GenBank/DDBJ whole genome shotgun (WGS) entry which is preliminary data.</text>
</comment>
<name>A0A2T3NXM4_9GAMM</name>
<evidence type="ECO:0000313" key="6">
    <source>
        <dbReference type="EMBL" id="PSW21047.1"/>
    </source>
</evidence>
<dbReference type="EMBL" id="PYMA01000002">
    <property type="protein sequence ID" value="PSW21047.1"/>
    <property type="molecule type" value="Genomic_DNA"/>
</dbReference>
<keyword evidence="7" id="KW-1185">Reference proteome</keyword>
<dbReference type="Pfam" id="PF01627">
    <property type="entry name" value="Hpt"/>
    <property type="match status" value="2"/>
</dbReference>
<sequence>MKLSMILLMAVSAGGAFAGFSGMQLGYVVAAISGLAAVGCAFVMVRQSSVQQDEVKQTEQQPSERVSASQGENTVIEEAAPVSDKPVEVETDAALEVDVEVADAGGQVVEASVIEGSEQEEKASRFDDLLVFDIQHILDSMDNDHESVAMLLEIFLEEHADDGEKLKRYLDAGDLTQVKLVAHSLKGVAGSLGAQQLRAVTEYIEHTVSEGGQIDRTDCQQFITAIAKVELEITEHLKQCQAEISSLADNDEQMIDSIIEKAEFEEYNAPEPAQFVENQPAQSIEEAKTSGDLPAKIDVNFLLDSLDGDQDTALMLLEIFIEEHAGDGQALIKMVESNPNDEQALRLVHSLKGVSGSLGAAVLNSLSADLELKLKQQQTVSMAECQQLDQVLTETVASAKDYLAEVAVA</sequence>
<accession>A0A2T3NXM4</accession>
<dbReference type="GO" id="GO:0004672">
    <property type="term" value="F:protein kinase activity"/>
    <property type="evidence" value="ECO:0007669"/>
    <property type="project" value="UniProtKB-ARBA"/>
</dbReference>
<feature type="chain" id="PRO_5015634909" evidence="4">
    <location>
        <begin position="19"/>
        <end position="409"/>
    </location>
</feature>
<protein>
    <submittedName>
        <fullName evidence="6">Hpt domain-containing protein</fullName>
    </submittedName>
</protein>
<evidence type="ECO:0000259" key="5">
    <source>
        <dbReference type="PROSITE" id="PS50894"/>
    </source>
</evidence>
<proteinExistence type="predicted"/>
<feature type="signal peptide" evidence="4">
    <location>
        <begin position="1"/>
        <end position="18"/>
    </location>
</feature>
<feature type="modified residue" description="Phosphohistidine" evidence="2">
    <location>
        <position position="183"/>
    </location>
</feature>
<evidence type="ECO:0000256" key="3">
    <source>
        <dbReference type="SAM" id="MobiDB-lite"/>
    </source>
</evidence>
<dbReference type="SMART" id="SM00073">
    <property type="entry name" value="HPT"/>
    <property type="match status" value="2"/>
</dbReference>
<keyword evidence="1" id="KW-0902">Two-component regulatory system</keyword>
<dbReference type="CDD" id="cd00088">
    <property type="entry name" value="HPT"/>
    <property type="match status" value="1"/>
</dbReference>
<dbReference type="RefSeq" id="WP_036817467.1">
    <property type="nucleotide sequence ID" value="NZ_JGVO01000076.1"/>
</dbReference>